<dbReference type="EC" id="2.3.-.-" evidence="4"/>
<keyword evidence="1 4" id="KW-0808">Transferase</keyword>
<evidence type="ECO:0000259" key="3">
    <source>
        <dbReference type="PROSITE" id="PS51186"/>
    </source>
</evidence>
<dbReference type="Gene3D" id="3.40.630.30">
    <property type="match status" value="1"/>
</dbReference>
<keyword evidence="5" id="KW-1185">Reference proteome</keyword>
<dbReference type="SUPFAM" id="SSF55729">
    <property type="entry name" value="Acyl-CoA N-acyltransferases (Nat)"/>
    <property type="match status" value="1"/>
</dbReference>
<sequence>MTVSVRPACPDDVPALSDLAARTFPLACPPGLAAAAIDAFVAENLSEAAFAEYLRAPGHTVLVGLDKDGEVRAYALLVDGTGMDPECASVLTGLSTVGVSKFYVDPALHGLGVAGVLLDATVATARQAGASSLWLATNVDNARARTFYVRNGFVERGTRVFTVGGTENNDVVLEKPL</sequence>
<evidence type="ECO:0000256" key="1">
    <source>
        <dbReference type="ARBA" id="ARBA00022679"/>
    </source>
</evidence>
<dbReference type="Proteomes" id="UP001595836">
    <property type="component" value="Unassembled WGS sequence"/>
</dbReference>
<evidence type="ECO:0000256" key="2">
    <source>
        <dbReference type="ARBA" id="ARBA00023315"/>
    </source>
</evidence>
<dbReference type="PANTHER" id="PTHR43877">
    <property type="entry name" value="AMINOALKYLPHOSPHONATE N-ACETYLTRANSFERASE-RELATED-RELATED"/>
    <property type="match status" value="1"/>
</dbReference>
<proteinExistence type="predicted"/>
<evidence type="ECO:0000313" key="4">
    <source>
        <dbReference type="EMBL" id="MFC4754989.1"/>
    </source>
</evidence>
<name>A0ABV9PR92_9ACTN</name>
<dbReference type="CDD" id="cd04301">
    <property type="entry name" value="NAT_SF"/>
    <property type="match status" value="1"/>
</dbReference>
<evidence type="ECO:0000313" key="5">
    <source>
        <dbReference type="Proteomes" id="UP001595836"/>
    </source>
</evidence>
<dbReference type="InterPro" id="IPR050832">
    <property type="entry name" value="Bact_Acetyltransf"/>
</dbReference>
<dbReference type="RefSeq" id="WP_344991064.1">
    <property type="nucleotide sequence ID" value="NZ_BAABCD010000015.1"/>
</dbReference>
<dbReference type="InterPro" id="IPR000182">
    <property type="entry name" value="GNAT_dom"/>
</dbReference>
<dbReference type="PANTHER" id="PTHR43877:SF2">
    <property type="entry name" value="AMINOALKYLPHOSPHONATE N-ACETYLTRANSFERASE-RELATED"/>
    <property type="match status" value="1"/>
</dbReference>
<reference evidence="5" key="1">
    <citation type="journal article" date="2019" name="Int. J. Syst. Evol. Microbiol.">
        <title>The Global Catalogue of Microorganisms (GCM) 10K type strain sequencing project: providing services to taxonomists for standard genome sequencing and annotation.</title>
        <authorList>
            <consortium name="The Broad Institute Genomics Platform"/>
            <consortium name="The Broad Institute Genome Sequencing Center for Infectious Disease"/>
            <person name="Wu L."/>
            <person name="Ma J."/>
        </authorList>
    </citation>
    <scope>NUCLEOTIDE SEQUENCE [LARGE SCALE GENOMIC DNA]</scope>
    <source>
        <strain evidence="5">JCM 11882</strain>
    </source>
</reference>
<protein>
    <submittedName>
        <fullName evidence="4">GNAT family N-acetyltransferase</fullName>
        <ecNumber evidence="4">2.3.-.-</ecNumber>
    </submittedName>
</protein>
<organism evidence="4 5">
    <name type="scientific">Dietzia aurantiaca</name>
    <dbReference type="NCBI Taxonomy" id="983873"/>
    <lineage>
        <taxon>Bacteria</taxon>
        <taxon>Bacillati</taxon>
        <taxon>Actinomycetota</taxon>
        <taxon>Actinomycetes</taxon>
        <taxon>Mycobacteriales</taxon>
        <taxon>Dietziaceae</taxon>
        <taxon>Dietzia</taxon>
    </lineage>
</organism>
<comment type="caution">
    <text evidence="4">The sequence shown here is derived from an EMBL/GenBank/DDBJ whole genome shotgun (WGS) entry which is preliminary data.</text>
</comment>
<dbReference type="PROSITE" id="PS51186">
    <property type="entry name" value="GNAT"/>
    <property type="match status" value="1"/>
</dbReference>
<dbReference type="EMBL" id="JBHSHP010000022">
    <property type="protein sequence ID" value="MFC4754989.1"/>
    <property type="molecule type" value="Genomic_DNA"/>
</dbReference>
<accession>A0ABV9PR92</accession>
<dbReference type="Pfam" id="PF00583">
    <property type="entry name" value="Acetyltransf_1"/>
    <property type="match status" value="1"/>
</dbReference>
<feature type="domain" description="N-acetyltransferase" evidence="3">
    <location>
        <begin position="3"/>
        <end position="177"/>
    </location>
</feature>
<keyword evidence="2 4" id="KW-0012">Acyltransferase</keyword>
<dbReference type="GO" id="GO:0016746">
    <property type="term" value="F:acyltransferase activity"/>
    <property type="evidence" value="ECO:0007669"/>
    <property type="project" value="UniProtKB-KW"/>
</dbReference>
<dbReference type="InterPro" id="IPR016181">
    <property type="entry name" value="Acyl_CoA_acyltransferase"/>
</dbReference>
<gene>
    <name evidence="4" type="ORF">ACFO7U_09370</name>
</gene>